<dbReference type="eggNOG" id="KOG2593">
    <property type="taxonomic scope" value="Eukaryota"/>
</dbReference>
<evidence type="ECO:0000256" key="1">
    <source>
        <dbReference type="ARBA" id="ARBA00008947"/>
    </source>
</evidence>
<dbReference type="InterPro" id="IPR039997">
    <property type="entry name" value="TFE"/>
</dbReference>
<feature type="compositionally biased region" description="Basic and acidic residues" evidence="4">
    <location>
        <begin position="334"/>
        <end position="346"/>
    </location>
</feature>
<dbReference type="OrthoDB" id="361102at2759"/>
<dbReference type="GeneID" id="101507007"/>
<gene>
    <name evidence="7" type="primary">LOC101507007</name>
</gene>
<feature type="region of interest" description="Disordered" evidence="4">
    <location>
        <begin position="398"/>
        <end position="474"/>
    </location>
</feature>
<dbReference type="GO" id="GO:0006367">
    <property type="term" value="P:transcription initiation at RNA polymerase II promoter"/>
    <property type="evidence" value="ECO:0007669"/>
    <property type="project" value="InterPro"/>
</dbReference>
<evidence type="ECO:0000256" key="3">
    <source>
        <dbReference type="ARBA" id="ARBA00023163"/>
    </source>
</evidence>
<keyword evidence="3" id="KW-0804">Transcription</keyword>
<reference evidence="7" key="2">
    <citation type="submission" date="2025-08" db="UniProtKB">
        <authorList>
            <consortium name="RefSeq"/>
        </authorList>
    </citation>
    <scope>IDENTIFICATION</scope>
    <source>
        <tissue evidence="7">Etiolated seedlings</tissue>
    </source>
</reference>
<proteinExistence type="inferred from homology"/>
<name>A0A1S2YR26_CICAR</name>
<dbReference type="Gene3D" id="3.30.40.10">
    <property type="entry name" value="Zinc/RING finger domain, C3HC4 (zinc finger)"/>
    <property type="match status" value="1"/>
</dbReference>
<dbReference type="SUPFAM" id="SSF57783">
    <property type="entry name" value="Zinc beta-ribbon"/>
    <property type="match status" value="1"/>
</dbReference>
<dbReference type="STRING" id="3827.A0A1S2YR26"/>
<dbReference type="PANTHER" id="PTHR13097">
    <property type="entry name" value="TRANSCRIPTION INITIATION FACTOR IIE, ALPHA SUBUNIT"/>
    <property type="match status" value="1"/>
</dbReference>
<evidence type="ECO:0000256" key="2">
    <source>
        <dbReference type="ARBA" id="ARBA00023015"/>
    </source>
</evidence>
<dbReference type="SMART" id="SM00531">
    <property type="entry name" value="TFIIE"/>
    <property type="match status" value="1"/>
</dbReference>
<dbReference type="RefSeq" id="XP_004508577.1">
    <property type="nucleotide sequence ID" value="XM_004508520.3"/>
</dbReference>
<evidence type="ECO:0000256" key="4">
    <source>
        <dbReference type="SAM" id="MobiDB-lite"/>
    </source>
</evidence>
<dbReference type="InterPro" id="IPR002853">
    <property type="entry name" value="TFIIE_asu"/>
</dbReference>
<feature type="compositionally biased region" description="Acidic residues" evidence="4">
    <location>
        <begin position="458"/>
        <end position="474"/>
    </location>
</feature>
<dbReference type="FunFam" id="3.30.40.10:FF:000269">
    <property type="entry name" value="Transcription initiation factor IIE subunit alpha"/>
    <property type="match status" value="1"/>
</dbReference>
<dbReference type="SUPFAM" id="SSF46785">
    <property type="entry name" value="Winged helix' DNA-binding domain"/>
    <property type="match status" value="1"/>
</dbReference>
<dbReference type="Proteomes" id="UP000087171">
    <property type="component" value="Chromosome Ca7"/>
</dbReference>
<dbReference type="KEGG" id="cam:101507007"/>
<dbReference type="InterPro" id="IPR036390">
    <property type="entry name" value="WH_DNA-bd_sf"/>
</dbReference>
<feature type="compositionally biased region" description="Polar residues" evidence="4">
    <location>
        <begin position="398"/>
        <end position="415"/>
    </location>
</feature>
<dbReference type="PROSITE" id="PS51344">
    <property type="entry name" value="HTH_TFE_IIE"/>
    <property type="match status" value="1"/>
</dbReference>
<evidence type="ECO:0000259" key="5">
    <source>
        <dbReference type="PROSITE" id="PS51344"/>
    </source>
</evidence>
<reference evidence="6" key="1">
    <citation type="journal article" date="2013" name="Nat. Biotechnol.">
        <title>Draft genome sequence of chickpea (Cicer arietinum) provides a resource for trait improvement.</title>
        <authorList>
            <person name="Varshney R.K."/>
            <person name="Song C."/>
            <person name="Saxena R.K."/>
            <person name="Azam S."/>
            <person name="Yu S."/>
            <person name="Sharpe A.G."/>
            <person name="Cannon S."/>
            <person name="Baek J."/>
            <person name="Rosen B.D."/>
            <person name="Tar'an B."/>
            <person name="Millan T."/>
            <person name="Zhang X."/>
            <person name="Ramsay L.D."/>
            <person name="Iwata A."/>
            <person name="Wang Y."/>
            <person name="Nelson W."/>
            <person name="Farmer A.D."/>
            <person name="Gaur P.M."/>
            <person name="Soderlund C."/>
            <person name="Penmetsa R.V."/>
            <person name="Xu C."/>
            <person name="Bharti A.K."/>
            <person name="He W."/>
            <person name="Winter P."/>
            <person name="Zhao S."/>
            <person name="Hane J.K."/>
            <person name="Carrasquilla-Garcia N."/>
            <person name="Condie J.A."/>
            <person name="Upadhyaya H.D."/>
            <person name="Luo M.C."/>
            <person name="Thudi M."/>
            <person name="Gowda C.L."/>
            <person name="Singh N.P."/>
            <person name="Lichtenzveig J."/>
            <person name="Gali K.K."/>
            <person name="Rubio J."/>
            <person name="Nadarajan N."/>
            <person name="Dolezel J."/>
            <person name="Bansal K.C."/>
            <person name="Xu X."/>
            <person name="Edwards D."/>
            <person name="Zhang G."/>
            <person name="Kahl G."/>
            <person name="Gil J."/>
            <person name="Singh K.B."/>
            <person name="Datta S.K."/>
            <person name="Jackson S.A."/>
            <person name="Wang J."/>
            <person name="Cook D.R."/>
        </authorList>
    </citation>
    <scope>NUCLEOTIDE SEQUENCE [LARGE SCALE GENOMIC DNA]</scope>
    <source>
        <strain evidence="6">cv. CDC Frontier</strain>
    </source>
</reference>
<comment type="similarity">
    <text evidence="1">Belongs to the TFIIE alpha subunit family.</text>
</comment>
<dbReference type="PANTHER" id="PTHR13097:SF7">
    <property type="entry name" value="GENERAL TRANSCRIPTION FACTOR IIE SUBUNIT 1"/>
    <property type="match status" value="1"/>
</dbReference>
<feature type="region of interest" description="Disordered" evidence="4">
    <location>
        <begin position="328"/>
        <end position="371"/>
    </location>
</feature>
<dbReference type="InterPro" id="IPR013083">
    <property type="entry name" value="Znf_RING/FYVE/PHD"/>
</dbReference>
<feature type="domain" description="HTH TFE/IIEalpha-type" evidence="5">
    <location>
        <begin position="5"/>
        <end position="136"/>
    </location>
</feature>
<dbReference type="PaxDb" id="3827-XP_004508577.1"/>
<dbReference type="GO" id="GO:0005673">
    <property type="term" value="C:transcription factor TFIIE complex"/>
    <property type="evidence" value="ECO:0007669"/>
    <property type="project" value="TreeGrafter"/>
</dbReference>
<accession>A0A1S2YR26</accession>
<protein>
    <submittedName>
        <fullName evidence="7">Transcription initiation factor IIE subunit alpha-like</fullName>
    </submittedName>
</protein>
<feature type="compositionally biased region" description="Acidic residues" evidence="4">
    <location>
        <begin position="425"/>
        <end position="437"/>
    </location>
</feature>
<dbReference type="Pfam" id="PF02002">
    <property type="entry name" value="TFIIE_alpha"/>
    <property type="match status" value="1"/>
</dbReference>
<dbReference type="InterPro" id="IPR024550">
    <property type="entry name" value="TFIIEa/SarR/Rpc3_HTH_dom"/>
</dbReference>
<evidence type="ECO:0000313" key="6">
    <source>
        <dbReference type="Proteomes" id="UP000087171"/>
    </source>
</evidence>
<dbReference type="InterPro" id="IPR017919">
    <property type="entry name" value="TFIIE/TFIIEa_HTH"/>
</dbReference>
<sequence length="474" mass="53464">MIEPYNKLVKLAARAFYDDLTSKGDNQPKTGRSDNRGIAVVVLDALTRRQWVREEDLAKDLKLHTKQLRRTLRFFEEEKIITRDHRRETAKGAKIYSAAVAATADIHTGKEGEEKVKLHTHSYCCLDYAQIYDVVRYRLHRMKHKLKDELENKNTVQEYICPNCGKRYNALDALRLISFEDEDFHCERCNGKLEIESDKLAAQEGGDGDDNARRRRREKLKDMLQKMEIQLKPLIDQISRVKDLPVPEFGSLQAWEARASAAGRAANGDINGGDSKMSQMGYNGAPMPYSGDTKVVVDFNGTDVKGEGVKSETESTSLKVLPPWMITSGMNLTKEQRGEGKQETKMDGTSTSKAAPYTDEKKSTIGPDNDTNIQDEYIKAYYAALLKKQHELDEAAKNTQDMNTTDDPSSSTSKRQVGIKSKREEDDDDDDGTEWEETPVKGNANGSYKVDLNVEADAPAEDEEDEDDVDWEEG</sequence>
<keyword evidence="2" id="KW-0805">Transcription regulation</keyword>
<keyword evidence="6" id="KW-1185">Reference proteome</keyword>
<organism evidence="6 7">
    <name type="scientific">Cicer arietinum</name>
    <name type="common">Chickpea</name>
    <name type="synonym">Garbanzo</name>
    <dbReference type="NCBI Taxonomy" id="3827"/>
    <lineage>
        <taxon>Eukaryota</taxon>
        <taxon>Viridiplantae</taxon>
        <taxon>Streptophyta</taxon>
        <taxon>Embryophyta</taxon>
        <taxon>Tracheophyta</taxon>
        <taxon>Spermatophyta</taxon>
        <taxon>Magnoliopsida</taxon>
        <taxon>eudicotyledons</taxon>
        <taxon>Gunneridae</taxon>
        <taxon>Pentapetalae</taxon>
        <taxon>rosids</taxon>
        <taxon>fabids</taxon>
        <taxon>Fabales</taxon>
        <taxon>Fabaceae</taxon>
        <taxon>Papilionoideae</taxon>
        <taxon>50 kb inversion clade</taxon>
        <taxon>NPAAA clade</taxon>
        <taxon>Hologalegina</taxon>
        <taxon>IRL clade</taxon>
        <taxon>Cicereae</taxon>
        <taxon>Cicer</taxon>
    </lineage>
</organism>
<evidence type="ECO:0000313" key="7">
    <source>
        <dbReference type="RefSeq" id="XP_004508577.1"/>
    </source>
</evidence>
<dbReference type="AlphaFoldDB" id="A0A1S2YR26"/>